<dbReference type="PANTHER" id="PTHR32322:SF2">
    <property type="entry name" value="EAMA DOMAIN-CONTAINING PROTEIN"/>
    <property type="match status" value="1"/>
</dbReference>
<organism evidence="9 10">
    <name type="scientific">Plantibacter flavus</name>
    <dbReference type="NCBI Taxonomy" id="150123"/>
    <lineage>
        <taxon>Bacteria</taxon>
        <taxon>Bacillati</taxon>
        <taxon>Actinomycetota</taxon>
        <taxon>Actinomycetes</taxon>
        <taxon>Micrococcales</taxon>
        <taxon>Microbacteriaceae</taxon>
        <taxon>Plantibacter</taxon>
    </lineage>
</organism>
<evidence type="ECO:0000259" key="8">
    <source>
        <dbReference type="Pfam" id="PF00892"/>
    </source>
</evidence>
<dbReference type="GO" id="GO:0016020">
    <property type="term" value="C:membrane"/>
    <property type="evidence" value="ECO:0007669"/>
    <property type="project" value="UniProtKB-SubCell"/>
</dbReference>
<evidence type="ECO:0000256" key="2">
    <source>
        <dbReference type="ARBA" id="ARBA00007362"/>
    </source>
</evidence>
<feature type="transmembrane region" description="Helical" evidence="7">
    <location>
        <begin position="12"/>
        <end position="36"/>
    </location>
</feature>
<feature type="region of interest" description="Disordered" evidence="6">
    <location>
        <begin position="308"/>
        <end position="341"/>
    </location>
</feature>
<evidence type="ECO:0000256" key="5">
    <source>
        <dbReference type="ARBA" id="ARBA00023136"/>
    </source>
</evidence>
<dbReference type="SUPFAM" id="SSF103481">
    <property type="entry name" value="Multidrug resistance efflux transporter EmrE"/>
    <property type="match status" value="2"/>
</dbReference>
<comment type="subcellular location">
    <subcellularLocation>
        <location evidence="1">Membrane</location>
        <topology evidence="1">Multi-pass membrane protein</topology>
    </subcellularLocation>
</comment>
<evidence type="ECO:0000256" key="4">
    <source>
        <dbReference type="ARBA" id="ARBA00022989"/>
    </source>
</evidence>
<comment type="similarity">
    <text evidence="2">Belongs to the EamA transporter family.</text>
</comment>
<feature type="domain" description="EamA" evidence="8">
    <location>
        <begin position="20"/>
        <end position="151"/>
    </location>
</feature>
<dbReference type="PANTHER" id="PTHR32322">
    <property type="entry name" value="INNER MEMBRANE TRANSPORTER"/>
    <property type="match status" value="1"/>
</dbReference>
<keyword evidence="5 7" id="KW-0472">Membrane</keyword>
<dbReference type="Proteomes" id="UP000266915">
    <property type="component" value="Unassembled WGS sequence"/>
</dbReference>
<evidence type="ECO:0000256" key="6">
    <source>
        <dbReference type="SAM" id="MobiDB-lite"/>
    </source>
</evidence>
<evidence type="ECO:0000313" key="9">
    <source>
        <dbReference type="EMBL" id="ROR82581.1"/>
    </source>
</evidence>
<dbReference type="AlphaFoldDB" id="A0A3N2C4Y4"/>
<dbReference type="InterPro" id="IPR050638">
    <property type="entry name" value="AA-Vitamin_Transporters"/>
</dbReference>
<feature type="transmembrane region" description="Helical" evidence="7">
    <location>
        <begin position="48"/>
        <end position="70"/>
    </location>
</feature>
<reference evidence="9 10" key="1">
    <citation type="submission" date="2018-11" db="EMBL/GenBank/DDBJ databases">
        <title>Sequencing the genomes of 1000 actinobacteria strains.</title>
        <authorList>
            <person name="Klenk H.-P."/>
        </authorList>
    </citation>
    <scope>NUCLEOTIDE SEQUENCE [LARGE SCALE GENOMIC DNA]</scope>
    <source>
        <strain evidence="9 10">DSM 14012</strain>
    </source>
</reference>
<dbReference type="Pfam" id="PF00892">
    <property type="entry name" value="EamA"/>
    <property type="match status" value="2"/>
</dbReference>
<feature type="transmembrane region" description="Helical" evidence="7">
    <location>
        <begin position="254"/>
        <end position="274"/>
    </location>
</feature>
<dbReference type="RefSeq" id="WP_085512313.1">
    <property type="nucleotide sequence ID" value="NZ_FXAP01000004.1"/>
</dbReference>
<sequence>MSKQIGIPVVRAIRAVIVPLAAIGFVLAWSSGFIVAKIGTEDVPVLTVLLWRFVPLAVGLAIVLLLSGQWRNATRAQARSQLVIGLFAQFGYVVFVYASVAVGISTGTTALIDAVQPLVIAALAGPLLHVRVPGAQWLGLGIGAVGVFLIVQSQFGASDAPPIAYALPALAMVSLITATILERRSVHRSPVLLTLTVHATATMVLLAVLALATGEAVPPGDATFWLTTLFLALVPTLSAYGLYWWLLRRIGVTVLNALLFLVAPTTAVAGALLFREPFTLLTAGGFLLSAAGVALVLASDARGRVGARRVSARRLSAPPAADPADGASPRPVPDSAPQGAR</sequence>
<proteinExistence type="inferred from homology"/>
<name>A0A3N2C4Y4_9MICO</name>
<accession>A0A3N2C4Y4</accession>
<dbReference type="InterPro" id="IPR037185">
    <property type="entry name" value="EmrE-like"/>
</dbReference>
<evidence type="ECO:0000313" key="10">
    <source>
        <dbReference type="Proteomes" id="UP000266915"/>
    </source>
</evidence>
<protein>
    <submittedName>
        <fullName evidence="9">Drug/metabolite transporter (DMT)-like permease</fullName>
    </submittedName>
</protein>
<feature type="transmembrane region" description="Helical" evidence="7">
    <location>
        <begin position="280"/>
        <end position="299"/>
    </location>
</feature>
<feature type="transmembrane region" description="Helical" evidence="7">
    <location>
        <begin position="137"/>
        <end position="157"/>
    </location>
</feature>
<evidence type="ECO:0000256" key="3">
    <source>
        <dbReference type="ARBA" id="ARBA00022692"/>
    </source>
</evidence>
<evidence type="ECO:0000256" key="1">
    <source>
        <dbReference type="ARBA" id="ARBA00004141"/>
    </source>
</evidence>
<keyword evidence="3 7" id="KW-0812">Transmembrane</keyword>
<keyword evidence="10" id="KW-1185">Reference proteome</keyword>
<feature type="transmembrane region" description="Helical" evidence="7">
    <location>
        <begin position="193"/>
        <end position="212"/>
    </location>
</feature>
<feature type="domain" description="EamA" evidence="8">
    <location>
        <begin position="167"/>
        <end position="297"/>
    </location>
</feature>
<evidence type="ECO:0000256" key="7">
    <source>
        <dbReference type="SAM" id="Phobius"/>
    </source>
</evidence>
<keyword evidence="4 7" id="KW-1133">Transmembrane helix</keyword>
<feature type="transmembrane region" description="Helical" evidence="7">
    <location>
        <begin position="163"/>
        <end position="181"/>
    </location>
</feature>
<feature type="transmembrane region" description="Helical" evidence="7">
    <location>
        <begin position="82"/>
        <end position="104"/>
    </location>
</feature>
<feature type="transmembrane region" description="Helical" evidence="7">
    <location>
        <begin position="110"/>
        <end position="130"/>
    </location>
</feature>
<dbReference type="InterPro" id="IPR000620">
    <property type="entry name" value="EamA_dom"/>
</dbReference>
<dbReference type="EMBL" id="RKHL01000001">
    <property type="protein sequence ID" value="ROR82581.1"/>
    <property type="molecule type" value="Genomic_DNA"/>
</dbReference>
<feature type="compositionally biased region" description="Low complexity" evidence="6">
    <location>
        <begin position="313"/>
        <end position="329"/>
    </location>
</feature>
<gene>
    <name evidence="9" type="ORF">EDD42_2672</name>
</gene>
<comment type="caution">
    <text evidence="9">The sequence shown here is derived from an EMBL/GenBank/DDBJ whole genome shotgun (WGS) entry which is preliminary data.</text>
</comment>
<feature type="transmembrane region" description="Helical" evidence="7">
    <location>
        <begin position="224"/>
        <end position="247"/>
    </location>
</feature>